<reference evidence="1" key="1">
    <citation type="journal article" date="2014" name="Front. Microbiol.">
        <title>High frequency of phylogenetically diverse reductive dehalogenase-homologous genes in deep subseafloor sedimentary metagenomes.</title>
        <authorList>
            <person name="Kawai M."/>
            <person name="Futagami T."/>
            <person name="Toyoda A."/>
            <person name="Takaki Y."/>
            <person name="Nishi S."/>
            <person name="Hori S."/>
            <person name="Arai W."/>
            <person name="Tsubouchi T."/>
            <person name="Morono Y."/>
            <person name="Uchiyama I."/>
            <person name="Ito T."/>
            <person name="Fujiyama A."/>
            <person name="Inagaki F."/>
            <person name="Takami H."/>
        </authorList>
    </citation>
    <scope>NUCLEOTIDE SEQUENCE</scope>
    <source>
        <strain evidence="1">Expedition CK06-06</strain>
    </source>
</reference>
<sequence>MGDKHLQNFFGKNTSMFVQSTSKLDPFLFLQFITKKKNGVWEKPSSGEGLRLRCNLDEIIMIKEVLKGKFKSWSTKLTFKGKDVGIALKWDDNSKGRIL</sequence>
<proteinExistence type="predicted"/>
<gene>
    <name evidence="1" type="ORF">S01H1_29490</name>
</gene>
<dbReference type="EMBL" id="BARS01018087">
    <property type="protein sequence ID" value="GAF90585.1"/>
    <property type="molecule type" value="Genomic_DNA"/>
</dbReference>
<comment type="caution">
    <text evidence="1">The sequence shown here is derived from an EMBL/GenBank/DDBJ whole genome shotgun (WGS) entry which is preliminary data.</text>
</comment>
<evidence type="ECO:0000313" key="1">
    <source>
        <dbReference type="EMBL" id="GAF90585.1"/>
    </source>
</evidence>
<organism evidence="1">
    <name type="scientific">marine sediment metagenome</name>
    <dbReference type="NCBI Taxonomy" id="412755"/>
    <lineage>
        <taxon>unclassified sequences</taxon>
        <taxon>metagenomes</taxon>
        <taxon>ecological metagenomes</taxon>
    </lineage>
</organism>
<accession>X0UQ32</accession>
<dbReference type="AlphaFoldDB" id="X0UQ32"/>
<protein>
    <submittedName>
        <fullName evidence="1">Uncharacterized protein</fullName>
    </submittedName>
</protein>
<feature type="non-terminal residue" evidence="1">
    <location>
        <position position="99"/>
    </location>
</feature>
<name>X0UQ32_9ZZZZ</name>